<name>A0A1H3DGL5_9EURY</name>
<dbReference type="CDD" id="cd00454">
    <property type="entry name" value="TrHb1_N"/>
    <property type="match status" value="1"/>
</dbReference>
<keyword evidence="2" id="KW-0349">Heme</keyword>
<dbReference type="Proteomes" id="UP000199079">
    <property type="component" value="Unassembled WGS sequence"/>
</dbReference>
<dbReference type="GO" id="GO:0046872">
    <property type="term" value="F:metal ion binding"/>
    <property type="evidence" value="ECO:0007669"/>
    <property type="project" value="UniProtKB-KW"/>
</dbReference>
<gene>
    <name evidence="5" type="ORF">SAMN05216564_1012</name>
</gene>
<organism evidence="5 6">
    <name type="scientific">Halopenitus persicus</name>
    <dbReference type="NCBI Taxonomy" id="1048396"/>
    <lineage>
        <taxon>Archaea</taxon>
        <taxon>Methanobacteriati</taxon>
        <taxon>Methanobacteriota</taxon>
        <taxon>Stenosarchaea group</taxon>
        <taxon>Halobacteria</taxon>
        <taxon>Halobacteriales</taxon>
        <taxon>Haloferacaceae</taxon>
        <taxon>Halopenitus</taxon>
    </lineage>
</organism>
<evidence type="ECO:0000313" key="6">
    <source>
        <dbReference type="Proteomes" id="UP000199079"/>
    </source>
</evidence>
<dbReference type="OrthoDB" id="313164at2157"/>
<dbReference type="SUPFAM" id="SSF46458">
    <property type="entry name" value="Globin-like"/>
    <property type="match status" value="1"/>
</dbReference>
<evidence type="ECO:0000313" key="5">
    <source>
        <dbReference type="EMBL" id="SDX65511.1"/>
    </source>
</evidence>
<sequence length="125" mass="14113">MAESTLYDRLGEYDGIRAVVDVFYEKLQDDEELGPFFEDADLEKLRETQTDFLCDAAEGPETYDAEPVREAHLHVPFSPSHIHRAIELLYETLDESGVSDEDADKIVEAIAAYEDELLASPSNDE</sequence>
<evidence type="ECO:0000256" key="4">
    <source>
        <dbReference type="ARBA" id="ARBA00023004"/>
    </source>
</evidence>
<evidence type="ECO:0000256" key="2">
    <source>
        <dbReference type="ARBA" id="ARBA00022617"/>
    </source>
</evidence>
<protein>
    <submittedName>
        <fullName evidence="5">Hemoglobin</fullName>
    </submittedName>
</protein>
<dbReference type="AlphaFoldDB" id="A0A1H3DGL5"/>
<evidence type="ECO:0000256" key="1">
    <source>
        <dbReference type="ARBA" id="ARBA00022448"/>
    </source>
</evidence>
<evidence type="ECO:0000256" key="3">
    <source>
        <dbReference type="ARBA" id="ARBA00022723"/>
    </source>
</evidence>
<dbReference type="InterPro" id="IPR001486">
    <property type="entry name" value="Hemoglobin_trunc"/>
</dbReference>
<dbReference type="InterPro" id="IPR012292">
    <property type="entry name" value="Globin/Proto"/>
</dbReference>
<dbReference type="Gene3D" id="1.10.490.10">
    <property type="entry name" value="Globins"/>
    <property type="match status" value="1"/>
</dbReference>
<keyword evidence="3" id="KW-0479">Metal-binding</keyword>
<dbReference type="GO" id="GO:0019825">
    <property type="term" value="F:oxygen binding"/>
    <property type="evidence" value="ECO:0007669"/>
    <property type="project" value="InterPro"/>
</dbReference>
<keyword evidence="4" id="KW-0408">Iron</keyword>
<keyword evidence="6" id="KW-1185">Reference proteome</keyword>
<reference evidence="6" key="1">
    <citation type="submission" date="2016-10" db="EMBL/GenBank/DDBJ databases">
        <authorList>
            <person name="Varghese N."/>
            <person name="Submissions S."/>
        </authorList>
    </citation>
    <scope>NUCLEOTIDE SEQUENCE [LARGE SCALE GENOMIC DNA]</scope>
    <source>
        <strain evidence="6">DC30,IBRC 10041,KCTC 4046</strain>
    </source>
</reference>
<dbReference type="Pfam" id="PF01152">
    <property type="entry name" value="Bac_globin"/>
    <property type="match status" value="1"/>
</dbReference>
<accession>A0A1H3DGL5</accession>
<dbReference type="GO" id="GO:0020037">
    <property type="term" value="F:heme binding"/>
    <property type="evidence" value="ECO:0007669"/>
    <property type="project" value="InterPro"/>
</dbReference>
<proteinExistence type="predicted"/>
<dbReference type="InterPro" id="IPR009050">
    <property type="entry name" value="Globin-like_sf"/>
</dbReference>
<dbReference type="EMBL" id="FNPC01000001">
    <property type="protein sequence ID" value="SDX65511.1"/>
    <property type="molecule type" value="Genomic_DNA"/>
</dbReference>
<keyword evidence="1" id="KW-0813">Transport</keyword>
<dbReference type="RefSeq" id="WP_092730117.1">
    <property type="nucleotide sequence ID" value="NZ_FNPC01000001.1"/>
</dbReference>